<feature type="signal peptide" evidence="8">
    <location>
        <begin position="1"/>
        <end position="29"/>
    </location>
</feature>
<evidence type="ECO:0000313" key="11">
    <source>
        <dbReference type="Proteomes" id="UP000075880"/>
    </source>
</evidence>
<evidence type="ECO:0000256" key="1">
    <source>
        <dbReference type="ARBA" id="ARBA00004479"/>
    </source>
</evidence>
<feature type="region of interest" description="Disordered" evidence="7">
    <location>
        <begin position="51"/>
        <end position="324"/>
    </location>
</feature>
<evidence type="ECO:0000256" key="2">
    <source>
        <dbReference type="ARBA" id="ARBA00023136"/>
    </source>
</evidence>
<dbReference type="Pfam" id="PF25609">
    <property type="entry name" value="Unc5_NetrinR_N"/>
    <property type="match status" value="1"/>
</dbReference>
<reference evidence="10" key="1">
    <citation type="submission" date="2024-04" db="UniProtKB">
        <authorList>
            <consortium name="EnsemblMetazoa"/>
        </authorList>
    </citation>
    <scope>IDENTIFICATION</scope>
    <source>
        <strain evidence="10">EBRO</strain>
    </source>
</reference>
<keyword evidence="8" id="KW-0732">Signal</keyword>
<feature type="domain" description="Netrin receptor UNC5A-D-like N-terminal" evidence="9">
    <location>
        <begin position="331"/>
        <end position="432"/>
    </location>
</feature>
<dbReference type="AlphaFoldDB" id="A0AAG5CV29"/>
<evidence type="ECO:0000256" key="7">
    <source>
        <dbReference type="SAM" id="MobiDB-lite"/>
    </source>
</evidence>
<evidence type="ECO:0000256" key="8">
    <source>
        <dbReference type="SAM" id="SignalP"/>
    </source>
</evidence>
<evidence type="ECO:0000256" key="4">
    <source>
        <dbReference type="ARBA" id="ARBA00023170"/>
    </source>
</evidence>
<dbReference type="InterPro" id="IPR057755">
    <property type="entry name" value="UNC5A-D-like_N"/>
</dbReference>
<evidence type="ECO:0000256" key="3">
    <source>
        <dbReference type="ARBA" id="ARBA00023157"/>
    </source>
</evidence>
<evidence type="ECO:0000256" key="5">
    <source>
        <dbReference type="ARBA" id="ARBA00023180"/>
    </source>
</evidence>
<evidence type="ECO:0000256" key="6">
    <source>
        <dbReference type="ARBA" id="ARBA00023319"/>
    </source>
</evidence>
<keyword evidence="2" id="KW-0472">Membrane</keyword>
<keyword evidence="5" id="KW-0325">Glycoprotein</keyword>
<feature type="compositionally biased region" description="Acidic residues" evidence="7">
    <location>
        <begin position="182"/>
        <end position="192"/>
    </location>
</feature>
<feature type="compositionally biased region" description="Basic and acidic residues" evidence="7">
    <location>
        <begin position="193"/>
        <end position="204"/>
    </location>
</feature>
<dbReference type="InterPro" id="IPR013783">
    <property type="entry name" value="Ig-like_fold"/>
</dbReference>
<comment type="subcellular location">
    <subcellularLocation>
        <location evidence="1">Membrane</location>
        <topology evidence="1">Single-pass type I membrane protein</topology>
    </subcellularLocation>
</comment>
<evidence type="ECO:0000313" key="10">
    <source>
        <dbReference type="EnsemblMetazoa" id="ENSAATROPP002635"/>
    </source>
</evidence>
<proteinExistence type="predicted"/>
<feature type="compositionally biased region" description="Basic and acidic residues" evidence="7">
    <location>
        <begin position="144"/>
        <end position="157"/>
    </location>
</feature>
<keyword evidence="4" id="KW-0675">Receptor</keyword>
<feature type="chain" id="PRO_5042471246" description="Netrin receptor UNC5A-D-like N-terminal domain-containing protein" evidence="8">
    <location>
        <begin position="30"/>
        <end position="435"/>
    </location>
</feature>
<feature type="compositionally biased region" description="Low complexity" evidence="7">
    <location>
        <begin position="233"/>
        <end position="244"/>
    </location>
</feature>
<keyword evidence="11" id="KW-1185">Reference proteome</keyword>
<feature type="compositionally biased region" description="Basic and acidic residues" evidence="7">
    <location>
        <begin position="170"/>
        <end position="181"/>
    </location>
</feature>
<dbReference type="EnsemblMetazoa" id="ENSAATROPT002742">
    <property type="protein sequence ID" value="ENSAATROPP002635"/>
    <property type="gene ID" value="ENSAATROPG002172"/>
</dbReference>
<sequence>MKTLRELSHFLNLYFICSTLTLLGPLCSSSWVAGAAGSGGLDLKNLSAHSAQHSSARGEHASWQPAANRKDTAVGQDKSLALDGRRQTPRGQQRPKIVDDDDDDVDVRFGSVPRPRTTFNPSHREREGWWQTHATSPRPGGRAVVDKSENNHPEMKLSRRHRPGAGWDGWDARLNDGKDRADVDDDGDDDVVDAAKDDYYDRPSEGGASEGDNYEDDKIINSGSLDNFFDMKSSSSSSSSVSSSLPGAAGVVSEHRRGDFKNGASTLGHSAKDSQDSGDADEEDDDDDEDEEEDDDEREEDYGETSYGEDILPPSEAFGSFGGRTGDGLKVEEAPYFLVEPQSTHVIRSKPAVLKCKAANTLQIHFKCSGSIKPPPSIEESHVDPHSGVHFQEVTATISRDLVFEYFGKQPFKCECHAWSPRGKAVSQPASIVVA</sequence>
<organism evidence="10 11">
    <name type="scientific">Anopheles atroparvus</name>
    <name type="common">European mosquito</name>
    <dbReference type="NCBI Taxonomy" id="41427"/>
    <lineage>
        <taxon>Eukaryota</taxon>
        <taxon>Metazoa</taxon>
        <taxon>Ecdysozoa</taxon>
        <taxon>Arthropoda</taxon>
        <taxon>Hexapoda</taxon>
        <taxon>Insecta</taxon>
        <taxon>Pterygota</taxon>
        <taxon>Neoptera</taxon>
        <taxon>Endopterygota</taxon>
        <taxon>Diptera</taxon>
        <taxon>Nematocera</taxon>
        <taxon>Culicoidea</taxon>
        <taxon>Culicidae</taxon>
        <taxon>Anophelinae</taxon>
        <taxon>Anopheles</taxon>
    </lineage>
</organism>
<dbReference type="Gene3D" id="2.60.40.10">
    <property type="entry name" value="Immunoglobulins"/>
    <property type="match status" value="1"/>
</dbReference>
<evidence type="ECO:0000259" key="9">
    <source>
        <dbReference type="Pfam" id="PF25609"/>
    </source>
</evidence>
<accession>A0AAG5CV29</accession>
<protein>
    <recommendedName>
        <fullName evidence="9">Netrin receptor UNC5A-D-like N-terminal domain-containing protein</fullName>
    </recommendedName>
</protein>
<keyword evidence="6" id="KW-0393">Immunoglobulin domain</keyword>
<feature type="compositionally biased region" description="Acidic residues" evidence="7">
    <location>
        <begin position="276"/>
        <end position="303"/>
    </location>
</feature>
<name>A0AAG5CV29_ANOAO</name>
<dbReference type="Proteomes" id="UP000075880">
    <property type="component" value="Unassembled WGS sequence"/>
</dbReference>
<keyword evidence="3" id="KW-1015">Disulfide bond</keyword>